<name>A0AAW9HVK2_CLOPF</name>
<dbReference type="AlphaFoldDB" id="A0AAW9HVK2"/>
<feature type="transmembrane region" description="Helical" evidence="1">
    <location>
        <begin position="124"/>
        <end position="147"/>
    </location>
</feature>
<gene>
    <name evidence="2" type="ORF">GNF68_11695</name>
</gene>
<evidence type="ECO:0000313" key="2">
    <source>
        <dbReference type="EMBL" id="MDZ4909724.1"/>
    </source>
</evidence>
<feature type="transmembrane region" description="Helical" evidence="1">
    <location>
        <begin position="268"/>
        <end position="290"/>
    </location>
</feature>
<proteinExistence type="predicted"/>
<feature type="transmembrane region" description="Helical" evidence="1">
    <location>
        <begin position="196"/>
        <end position="217"/>
    </location>
</feature>
<dbReference type="RefSeq" id="WP_198640827.1">
    <property type="nucleotide sequence ID" value="NZ_JACOGW010000007.1"/>
</dbReference>
<sequence length="358" mass="41810">MSVFYITLIITFILAFLARIMKQKNNKISNVFVFFIIILLVIVAGNQTNIGDTPQYMTIYRKLVVNPASVDLNYDGGFTFFMIILTKISKDPQILIIISAIIINLINIKMFLKYESLLEIQLFLYIASGYYIVTMNGIRQCMVAAVFLYSTKYIEQGKFFKYCVITLILSMFHQSAFIMIPVYFILRCKPWSKLTFAIIGASIVTVLSINKFLPLLFEILKGTNYSHYETYISVGNGGANFMRIVIAAVPVVLAYIKRDVLAEKWKSSGIFVNAALLNIVFFIFSTVNWIFARFNIYFQMYTFILLAYLIKECFSKKEKRLLYFSCIVFYFIVFWYEYDKLMNLQYVWNSNWFNIFCN</sequence>
<keyword evidence="1" id="KW-1133">Transmembrane helix</keyword>
<evidence type="ECO:0000256" key="1">
    <source>
        <dbReference type="SAM" id="Phobius"/>
    </source>
</evidence>
<organism evidence="2 3">
    <name type="scientific">Clostridium perfringens</name>
    <dbReference type="NCBI Taxonomy" id="1502"/>
    <lineage>
        <taxon>Bacteria</taxon>
        <taxon>Bacillati</taxon>
        <taxon>Bacillota</taxon>
        <taxon>Clostridia</taxon>
        <taxon>Eubacteriales</taxon>
        <taxon>Clostridiaceae</taxon>
        <taxon>Clostridium</taxon>
    </lineage>
</organism>
<dbReference type="Pfam" id="PF14897">
    <property type="entry name" value="EpsG"/>
    <property type="match status" value="1"/>
</dbReference>
<comment type="caution">
    <text evidence="2">The sequence shown here is derived from an EMBL/GenBank/DDBJ whole genome shotgun (WGS) entry which is preliminary data.</text>
</comment>
<feature type="transmembrane region" description="Helical" evidence="1">
    <location>
        <begin position="28"/>
        <end position="47"/>
    </location>
</feature>
<feature type="transmembrane region" description="Helical" evidence="1">
    <location>
        <begin position="237"/>
        <end position="256"/>
    </location>
</feature>
<dbReference type="EMBL" id="WNUI01000035">
    <property type="protein sequence ID" value="MDZ4909724.1"/>
    <property type="molecule type" value="Genomic_DNA"/>
</dbReference>
<dbReference type="InterPro" id="IPR049458">
    <property type="entry name" value="EpsG-like"/>
</dbReference>
<feature type="transmembrane region" description="Helical" evidence="1">
    <location>
        <begin position="159"/>
        <end position="184"/>
    </location>
</feature>
<dbReference type="Proteomes" id="UP001288778">
    <property type="component" value="Unassembled WGS sequence"/>
</dbReference>
<accession>A0AAW9HVK2</accession>
<keyword evidence="1" id="KW-0472">Membrane</keyword>
<protein>
    <submittedName>
        <fullName evidence="2">EpsG family protein</fullName>
    </submittedName>
</protein>
<reference evidence="2" key="1">
    <citation type="submission" date="2019-11" db="EMBL/GenBank/DDBJ databases">
        <title>Characterization of Clostridium perfringens isolates from swine manure treated agricultural soils.</title>
        <authorList>
            <person name="Wushke S.T."/>
        </authorList>
    </citation>
    <scope>NUCLEOTIDE SEQUENCE</scope>
    <source>
        <strain evidence="2">X94</strain>
    </source>
</reference>
<feature type="transmembrane region" description="Helical" evidence="1">
    <location>
        <begin position="296"/>
        <end position="314"/>
    </location>
</feature>
<evidence type="ECO:0000313" key="3">
    <source>
        <dbReference type="Proteomes" id="UP001288778"/>
    </source>
</evidence>
<keyword evidence="1" id="KW-0812">Transmembrane</keyword>
<feature type="transmembrane region" description="Helical" evidence="1">
    <location>
        <begin position="94"/>
        <end position="112"/>
    </location>
</feature>
<feature type="transmembrane region" description="Helical" evidence="1">
    <location>
        <begin position="6"/>
        <end position="21"/>
    </location>
</feature>
<feature type="transmembrane region" description="Helical" evidence="1">
    <location>
        <begin position="321"/>
        <end position="338"/>
    </location>
</feature>